<dbReference type="PANTHER" id="PTHR46622">
    <property type="entry name" value="DNA-DEPENDENT METALLOPROTEASE WSS1"/>
    <property type="match status" value="1"/>
</dbReference>
<dbReference type="PROSITE" id="PS51397">
    <property type="entry name" value="WLM"/>
    <property type="match status" value="1"/>
</dbReference>
<evidence type="ECO:0000313" key="4">
    <source>
        <dbReference type="Proteomes" id="UP000518752"/>
    </source>
</evidence>
<feature type="region of interest" description="Disordered" evidence="1">
    <location>
        <begin position="262"/>
        <end position="296"/>
    </location>
</feature>
<dbReference type="EMBL" id="JAACJN010000005">
    <property type="protein sequence ID" value="KAF5392428.1"/>
    <property type="molecule type" value="Genomic_DNA"/>
</dbReference>
<dbReference type="Proteomes" id="UP000518752">
    <property type="component" value="Unassembled WGS sequence"/>
</dbReference>
<feature type="compositionally biased region" description="Polar residues" evidence="1">
    <location>
        <begin position="280"/>
        <end position="296"/>
    </location>
</feature>
<dbReference type="AlphaFoldDB" id="A0A8H5HZU2"/>
<sequence length="318" mass="35417">MSTDIWVQSFTHLKDRKYGDRALVMLQRIASLVKPIMRKRRWLLPTLAEFFPDDPNLLGLNVNRGQKILVRLRPDHSPDSFMPEEDVVQTMLHELTHNIHGPHDEKFYKFLSGLQEEYSALQRSGYSGEVSIRGFFSNGHRLGTNISHNLPPHQARAQAIAAAETRRNLSQTLGGSRRLGGGSSTDKALTPRERAAKAAERRLFDAKSCSTGEVAEREAEKAANESERVENVIDLTLDDDDSEPEVIVLDNPSHFGGASKTALQVPKPPKPLHKPDILPNKTTTTSRPASSLSPSVRHSIVRLARPRNLRISRLAGPV</sequence>
<dbReference type="GO" id="GO:0008237">
    <property type="term" value="F:metallopeptidase activity"/>
    <property type="evidence" value="ECO:0007669"/>
    <property type="project" value="TreeGrafter"/>
</dbReference>
<protein>
    <recommendedName>
        <fullName evidence="2">WLM domain-containing protein</fullName>
    </recommendedName>
</protein>
<dbReference type="PANTHER" id="PTHR46622:SF1">
    <property type="entry name" value="DNA-DEPENDENT METALLOPROTEASE WSS1"/>
    <property type="match status" value="1"/>
</dbReference>
<name>A0A8H5HZU2_9AGAR</name>
<evidence type="ECO:0000256" key="1">
    <source>
        <dbReference type="SAM" id="MobiDB-lite"/>
    </source>
</evidence>
<dbReference type="GO" id="GO:0005634">
    <property type="term" value="C:nucleus"/>
    <property type="evidence" value="ECO:0007669"/>
    <property type="project" value="TreeGrafter"/>
</dbReference>
<dbReference type="OrthoDB" id="261960at2759"/>
<accession>A0A8H5HZU2</accession>
<organism evidence="3 4">
    <name type="scientific">Collybiopsis confluens</name>
    <dbReference type="NCBI Taxonomy" id="2823264"/>
    <lineage>
        <taxon>Eukaryota</taxon>
        <taxon>Fungi</taxon>
        <taxon>Dikarya</taxon>
        <taxon>Basidiomycota</taxon>
        <taxon>Agaricomycotina</taxon>
        <taxon>Agaricomycetes</taxon>
        <taxon>Agaricomycetidae</taxon>
        <taxon>Agaricales</taxon>
        <taxon>Marasmiineae</taxon>
        <taxon>Omphalotaceae</taxon>
        <taxon>Collybiopsis</taxon>
    </lineage>
</organism>
<dbReference type="GO" id="GO:0006281">
    <property type="term" value="P:DNA repair"/>
    <property type="evidence" value="ECO:0007669"/>
    <property type="project" value="TreeGrafter"/>
</dbReference>
<evidence type="ECO:0000313" key="3">
    <source>
        <dbReference type="EMBL" id="KAF5392428.1"/>
    </source>
</evidence>
<feature type="region of interest" description="Disordered" evidence="1">
    <location>
        <begin position="208"/>
        <end position="227"/>
    </location>
</feature>
<comment type="caution">
    <text evidence="3">The sequence shown here is derived from an EMBL/GenBank/DDBJ whole genome shotgun (WGS) entry which is preliminary data.</text>
</comment>
<dbReference type="Pfam" id="PF08325">
    <property type="entry name" value="WLM"/>
    <property type="match status" value="1"/>
</dbReference>
<gene>
    <name evidence="3" type="ORF">D9757_002297</name>
</gene>
<feature type="compositionally biased region" description="Basic and acidic residues" evidence="1">
    <location>
        <begin position="214"/>
        <end position="227"/>
    </location>
</feature>
<evidence type="ECO:0000259" key="2">
    <source>
        <dbReference type="PROSITE" id="PS51397"/>
    </source>
</evidence>
<feature type="domain" description="WLM" evidence="2">
    <location>
        <begin position="1"/>
        <end position="204"/>
    </location>
</feature>
<dbReference type="InterPro" id="IPR053000">
    <property type="entry name" value="WSS1-like_metalloprotease"/>
</dbReference>
<dbReference type="InterPro" id="IPR013536">
    <property type="entry name" value="WLM_dom"/>
</dbReference>
<reference evidence="3 4" key="1">
    <citation type="journal article" date="2020" name="ISME J.">
        <title>Uncovering the hidden diversity of litter-decomposition mechanisms in mushroom-forming fungi.</title>
        <authorList>
            <person name="Floudas D."/>
            <person name="Bentzer J."/>
            <person name="Ahren D."/>
            <person name="Johansson T."/>
            <person name="Persson P."/>
            <person name="Tunlid A."/>
        </authorList>
    </citation>
    <scope>NUCLEOTIDE SEQUENCE [LARGE SCALE GENOMIC DNA]</scope>
    <source>
        <strain evidence="3 4">CBS 406.79</strain>
    </source>
</reference>
<feature type="region of interest" description="Disordered" evidence="1">
    <location>
        <begin position="171"/>
        <end position="194"/>
    </location>
</feature>
<proteinExistence type="predicted"/>
<keyword evidence="4" id="KW-1185">Reference proteome</keyword>